<dbReference type="SUPFAM" id="SSF89796">
    <property type="entry name" value="CoA-transferase family III (CaiB/BaiF)"/>
    <property type="match status" value="1"/>
</dbReference>
<dbReference type="PANTHER" id="PTHR48228:SF5">
    <property type="entry name" value="ALPHA-METHYLACYL-COA RACEMASE"/>
    <property type="match status" value="1"/>
</dbReference>
<comment type="caution">
    <text evidence="1">The sequence shown here is derived from an EMBL/GenBank/DDBJ whole genome shotgun (WGS) entry which is preliminary data.</text>
</comment>
<dbReference type="Pfam" id="PF02515">
    <property type="entry name" value="CoA_transf_3"/>
    <property type="match status" value="1"/>
</dbReference>
<dbReference type="Gene3D" id="3.30.1540.10">
    <property type="entry name" value="formyl-coa transferase, domain 3"/>
    <property type="match status" value="1"/>
</dbReference>
<dbReference type="PANTHER" id="PTHR48228">
    <property type="entry name" value="SUCCINYL-COA--D-CITRAMALATE COA-TRANSFERASE"/>
    <property type="match status" value="1"/>
</dbReference>
<keyword evidence="1" id="KW-0808">Transferase</keyword>
<evidence type="ECO:0000313" key="2">
    <source>
        <dbReference type="Proteomes" id="UP000623067"/>
    </source>
</evidence>
<dbReference type="InterPro" id="IPR023606">
    <property type="entry name" value="CoA-Trfase_III_dom_1_sf"/>
</dbReference>
<dbReference type="InterPro" id="IPR044855">
    <property type="entry name" value="CoA-Trfase_III_dom3_sf"/>
</dbReference>
<dbReference type="EMBL" id="BMIH01000002">
    <property type="protein sequence ID" value="GGB27423.1"/>
    <property type="molecule type" value="Genomic_DNA"/>
</dbReference>
<keyword evidence="2" id="KW-1185">Reference proteome</keyword>
<dbReference type="AlphaFoldDB" id="A0A916T173"/>
<dbReference type="InterPro" id="IPR050509">
    <property type="entry name" value="CoA-transferase_III"/>
</dbReference>
<dbReference type="InterPro" id="IPR003673">
    <property type="entry name" value="CoA-Trfase_fam_III"/>
</dbReference>
<protein>
    <submittedName>
        <fullName evidence="1">CoA transferase</fullName>
    </submittedName>
</protein>
<proteinExistence type="predicted"/>
<sequence>MTGPLSGLRVLDFTRFLPGAYTGWIAGDMGADVIRVENPRELAKHARMFGHDPDDAGDAARLRRARPSYWRNRRSIVLDPGHPAARPLLETLVASADILVEDYRPGVMAAMGLGQPALAAINPRLIYASVSFAGQDGPLAGRAGHDPAALALAGALSRLNGLPQPSLPGVQVADVLAGAHAAIAVLVALQERERTGFGRHVDVAMTDAAMPLIAVALGRAAPDDIPPPDGGWHPKGGVWECGDGLWLCTTDMEPRYWQRFCAAVDRPDYAARQFDTEAHPAIEADLRALFRTRPRAAWLALLEAADTQAMPVLTPAEALRHPHAEARGMHVTLPVGTGTVEQIGTPFRLSGAAPPEHRPAGLPGAERDAILGELGFDAEAIAALAAAGAFSGVREASA</sequence>
<evidence type="ECO:0000313" key="1">
    <source>
        <dbReference type="EMBL" id="GGB27423.1"/>
    </source>
</evidence>
<dbReference type="Proteomes" id="UP000623067">
    <property type="component" value="Unassembled WGS sequence"/>
</dbReference>
<gene>
    <name evidence="1" type="ORF">GCM10011380_16350</name>
</gene>
<name>A0A916T173_9SPHN</name>
<organism evidence="1 2">
    <name type="scientific">Sphingomonas metalli</name>
    <dbReference type="NCBI Taxonomy" id="1779358"/>
    <lineage>
        <taxon>Bacteria</taxon>
        <taxon>Pseudomonadati</taxon>
        <taxon>Pseudomonadota</taxon>
        <taxon>Alphaproteobacteria</taxon>
        <taxon>Sphingomonadales</taxon>
        <taxon>Sphingomonadaceae</taxon>
        <taxon>Sphingomonas</taxon>
    </lineage>
</organism>
<reference evidence="1" key="1">
    <citation type="journal article" date="2014" name="Int. J. Syst. Evol. Microbiol.">
        <title>Complete genome sequence of Corynebacterium casei LMG S-19264T (=DSM 44701T), isolated from a smear-ripened cheese.</title>
        <authorList>
            <consortium name="US DOE Joint Genome Institute (JGI-PGF)"/>
            <person name="Walter F."/>
            <person name="Albersmeier A."/>
            <person name="Kalinowski J."/>
            <person name="Ruckert C."/>
        </authorList>
    </citation>
    <scope>NUCLEOTIDE SEQUENCE</scope>
    <source>
        <strain evidence="1">CGMCC 1.15330</strain>
    </source>
</reference>
<dbReference type="GO" id="GO:0016740">
    <property type="term" value="F:transferase activity"/>
    <property type="evidence" value="ECO:0007669"/>
    <property type="project" value="UniProtKB-KW"/>
</dbReference>
<accession>A0A916T173</accession>
<dbReference type="Gene3D" id="3.40.50.10540">
    <property type="entry name" value="Crotonobetainyl-coa:carnitine coa-transferase, domain 1"/>
    <property type="match status" value="1"/>
</dbReference>
<reference evidence="1" key="2">
    <citation type="submission" date="2020-09" db="EMBL/GenBank/DDBJ databases">
        <authorList>
            <person name="Sun Q."/>
            <person name="Zhou Y."/>
        </authorList>
    </citation>
    <scope>NUCLEOTIDE SEQUENCE</scope>
    <source>
        <strain evidence="1">CGMCC 1.15330</strain>
    </source>
</reference>
<dbReference type="RefSeq" id="WP_188658243.1">
    <property type="nucleotide sequence ID" value="NZ_BMIH01000002.1"/>
</dbReference>